<name>A0A146GBQ5_TERSA</name>
<gene>
    <name evidence="2" type="ORF">TSACC_399</name>
</gene>
<feature type="compositionally biased region" description="Polar residues" evidence="1">
    <location>
        <begin position="39"/>
        <end position="51"/>
    </location>
</feature>
<dbReference type="Proteomes" id="UP000076023">
    <property type="component" value="Unassembled WGS sequence"/>
</dbReference>
<dbReference type="STRING" id="690879.TSACC_399"/>
<evidence type="ECO:0000256" key="1">
    <source>
        <dbReference type="SAM" id="MobiDB-lite"/>
    </source>
</evidence>
<dbReference type="AlphaFoldDB" id="A0A146GBQ5"/>
<comment type="caution">
    <text evidence="2">The sequence shown here is derived from an EMBL/GenBank/DDBJ whole genome shotgun (WGS) entry which is preliminary data.</text>
</comment>
<evidence type="ECO:0000313" key="3">
    <source>
        <dbReference type="Proteomes" id="UP000076023"/>
    </source>
</evidence>
<protein>
    <submittedName>
        <fullName evidence="2">Uncharacterized protein</fullName>
    </submittedName>
</protein>
<organism evidence="2 3">
    <name type="scientific">Terrimicrobium sacchariphilum</name>
    <dbReference type="NCBI Taxonomy" id="690879"/>
    <lineage>
        <taxon>Bacteria</taxon>
        <taxon>Pseudomonadati</taxon>
        <taxon>Verrucomicrobiota</taxon>
        <taxon>Terrimicrobiia</taxon>
        <taxon>Terrimicrobiales</taxon>
        <taxon>Terrimicrobiaceae</taxon>
        <taxon>Terrimicrobium</taxon>
    </lineage>
</organism>
<feature type="region of interest" description="Disordered" evidence="1">
    <location>
        <begin position="32"/>
        <end position="51"/>
    </location>
</feature>
<sequence length="51" mass="5372">MGIMSLLLVGGCSVAEQDVSDVGQRFQQGIQGQGRIVPNNPTADSFGSDYQ</sequence>
<accession>A0A146GBQ5</accession>
<proteinExistence type="predicted"/>
<dbReference type="InParanoid" id="A0A146GBQ5"/>
<dbReference type="EMBL" id="BDCO01000003">
    <property type="protein sequence ID" value="GAT35039.1"/>
    <property type="molecule type" value="Genomic_DNA"/>
</dbReference>
<reference evidence="3" key="1">
    <citation type="journal article" date="2017" name="Genome Announc.">
        <title>Draft Genome Sequence of Terrimicrobium sacchariphilum NM-5T, a Facultative Anaerobic Soil Bacterium of the Class Spartobacteria.</title>
        <authorList>
            <person name="Qiu Y.L."/>
            <person name="Tourlousse D.M."/>
            <person name="Matsuura N."/>
            <person name="Ohashi A."/>
            <person name="Sekiguchi Y."/>
        </authorList>
    </citation>
    <scope>NUCLEOTIDE SEQUENCE [LARGE SCALE GENOMIC DNA]</scope>
    <source>
        <strain evidence="3">NM-5</strain>
    </source>
</reference>
<evidence type="ECO:0000313" key="2">
    <source>
        <dbReference type="EMBL" id="GAT35039.1"/>
    </source>
</evidence>
<keyword evidence="3" id="KW-1185">Reference proteome</keyword>